<organism evidence="1 2">
    <name type="scientific">Acaulospora morrowiae</name>
    <dbReference type="NCBI Taxonomy" id="94023"/>
    <lineage>
        <taxon>Eukaryota</taxon>
        <taxon>Fungi</taxon>
        <taxon>Fungi incertae sedis</taxon>
        <taxon>Mucoromycota</taxon>
        <taxon>Glomeromycotina</taxon>
        <taxon>Glomeromycetes</taxon>
        <taxon>Diversisporales</taxon>
        <taxon>Acaulosporaceae</taxon>
        <taxon>Acaulospora</taxon>
    </lineage>
</organism>
<name>A0A9N8VL45_9GLOM</name>
<gene>
    <name evidence="1" type="ORF">AMORRO_LOCUS1056</name>
</gene>
<protein>
    <submittedName>
        <fullName evidence="1">12808_t:CDS:1</fullName>
    </submittedName>
</protein>
<dbReference type="Proteomes" id="UP000789342">
    <property type="component" value="Unassembled WGS sequence"/>
</dbReference>
<evidence type="ECO:0000313" key="1">
    <source>
        <dbReference type="EMBL" id="CAG8454219.1"/>
    </source>
</evidence>
<evidence type="ECO:0000313" key="2">
    <source>
        <dbReference type="Proteomes" id="UP000789342"/>
    </source>
</evidence>
<sequence>MDDPVSLLVPRFYGSMIMVYSITHPAFNKTKIFKMKCFRPTLRICLYEPLCSYYEWGCRWSGPVPLALSKDGRSKIENQFFSRFREDKLNCIHIVHELGLIIDYREIQLEDERLDIFGLKDQFSSIRGN</sequence>
<dbReference type="AlphaFoldDB" id="A0A9N8VL45"/>
<comment type="caution">
    <text evidence="1">The sequence shown here is derived from an EMBL/GenBank/DDBJ whole genome shotgun (WGS) entry which is preliminary data.</text>
</comment>
<dbReference type="EMBL" id="CAJVPV010000381">
    <property type="protein sequence ID" value="CAG8454219.1"/>
    <property type="molecule type" value="Genomic_DNA"/>
</dbReference>
<keyword evidence="2" id="KW-1185">Reference proteome</keyword>
<proteinExistence type="predicted"/>
<reference evidence="1" key="1">
    <citation type="submission" date="2021-06" db="EMBL/GenBank/DDBJ databases">
        <authorList>
            <person name="Kallberg Y."/>
            <person name="Tangrot J."/>
            <person name="Rosling A."/>
        </authorList>
    </citation>
    <scope>NUCLEOTIDE SEQUENCE</scope>
    <source>
        <strain evidence="1">CL551</strain>
    </source>
</reference>
<accession>A0A9N8VL45</accession>